<protein>
    <recommendedName>
        <fullName evidence="3">3-methyladenine DNA glycosylase</fullName>
    </recommendedName>
</protein>
<dbReference type="Proteomes" id="UP000184041">
    <property type="component" value="Unassembled WGS sequence"/>
</dbReference>
<reference evidence="1 2" key="1">
    <citation type="submission" date="2016-11" db="EMBL/GenBank/DDBJ databases">
        <authorList>
            <person name="Jaros S."/>
            <person name="Januszkiewicz K."/>
            <person name="Wedrychowicz H."/>
        </authorList>
    </citation>
    <scope>NUCLEOTIDE SEQUENCE [LARGE SCALE GENOMIC DNA]</scope>
    <source>
        <strain evidence="1 2">DSM 21986</strain>
    </source>
</reference>
<evidence type="ECO:0000313" key="1">
    <source>
        <dbReference type="EMBL" id="SHE96518.1"/>
    </source>
</evidence>
<dbReference type="AlphaFoldDB" id="A0A1M4XSU9"/>
<evidence type="ECO:0008006" key="3">
    <source>
        <dbReference type="Google" id="ProtNLM"/>
    </source>
</evidence>
<organism evidence="1 2">
    <name type="scientific">Fodinibius roseus</name>
    <dbReference type="NCBI Taxonomy" id="1194090"/>
    <lineage>
        <taxon>Bacteria</taxon>
        <taxon>Pseudomonadati</taxon>
        <taxon>Balneolota</taxon>
        <taxon>Balneolia</taxon>
        <taxon>Balneolales</taxon>
        <taxon>Balneolaceae</taxon>
        <taxon>Fodinibius</taxon>
    </lineage>
</organism>
<evidence type="ECO:0000313" key="2">
    <source>
        <dbReference type="Proteomes" id="UP000184041"/>
    </source>
</evidence>
<proteinExistence type="predicted"/>
<dbReference type="RefSeq" id="WP_244545644.1">
    <property type="nucleotide sequence ID" value="NZ_FQUS01000004.1"/>
</dbReference>
<name>A0A1M4XSU9_9BACT</name>
<sequence length="308" mass="36523">MNMKSPESTTAPTNIHTRLAPGEWKRQKASHEQAIAELIDPYLQRRSEQQKDPVMDFLFEYYAFRPSHLRRWSPGLGVLLLEGNLHDWPFDEMNSRDSRYFLDIGHFSPDRLSSLKWILGVLQNSANRHPSFGCFGMHEWAMVYKADRIRHEYLSLRMDRDELAAFVESRPLACTHFDAFRFFTDEAKPQNKFKLNRENFNSMEQPGCLHTNMDLYKWAFKMYPWISSRTIRRAFELAVETRIIDMKASPYDLRHRGLEPIKIETEPGRREYVEKQHAIFKKSKPIRGQLIKEYRRLLDSANRIHLAT</sequence>
<dbReference type="EMBL" id="FQUS01000004">
    <property type="protein sequence ID" value="SHE96518.1"/>
    <property type="molecule type" value="Genomic_DNA"/>
</dbReference>
<keyword evidence="2" id="KW-1185">Reference proteome</keyword>
<gene>
    <name evidence="1" type="ORF">SAMN05443144_104207</name>
</gene>
<accession>A0A1M4XSU9</accession>